<dbReference type="Proteomes" id="UP000008311">
    <property type="component" value="Unassembled WGS sequence"/>
</dbReference>
<dbReference type="InParanoid" id="B9SD77"/>
<dbReference type="PANTHER" id="PTHR33924">
    <property type="entry name" value="CATION-TRANSPORTING ATPASE"/>
    <property type="match status" value="1"/>
</dbReference>
<gene>
    <name evidence="2" type="ORF">RCOM_1163390</name>
</gene>
<organism evidence="2 3">
    <name type="scientific">Ricinus communis</name>
    <name type="common">Castor bean</name>
    <dbReference type="NCBI Taxonomy" id="3988"/>
    <lineage>
        <taxon>Eukaryota</taxon>
        <taxon>Viridiplantae</taxon>
        <taxon>Streptophyta</taxon>
        <taxon>Embryophyta</taxon>
        <taxon>Tracheophyta</taxon>
        <taxon>Spermatophyta</taxon>
        <taxon>Magnoliopsida</taxon>
        <taxon>eudicotyledons</taxon>
        <taxon>Gunneridae</taxon>
        <taxon>Pentapetalae</taxon>
        <taxon>rosids</taxon>
        <taxon>fabids</taxon>
        <taxon>Malpighiales</taxon>
        <taxon>Euphorbiaceae</taxon>
        <taxon>Acalyphoideae</taxon>
        <taxon>Acalypheae</taxon>
        <taxon>Ricinus</taxon>
    </lineage>
</organism>
<evidence type="ECO:0000256" key="1">
    <source>
        <dbReference type="SAM" id="MobiDB-lite"/>
    </source>
</evidence>
<dbReference type="PANTHER" id="PTHR33924:SF6">
    <property type="match status" value="1"/>
</dbReference>
<dbReference type="STRING" id="3988.B9SD77"/>
<reference evidence="3" key="1">
    <citation type="journal article" date="2010" name="Nat. Biotechnol.">
        <title>Draft genome sequence of the oilseed species Ricinus communis.</title>
        <authorList>
            <person name="Chan A.P."/>
            <person name="Crabtree J."/>
            <person name="Zhao Q."/>
            <person name="Lorenzi H."/>
            <person name="Orvis J."/>
            <person name="Puiu D."/>
            <person name="Melake-Berhan A."/>
            <person name="Jones K.M."/>
            <person name="Redman J."/>
            <person name="Chen G."/>
            <person name="Cahoon E.B."/>
            <person name="Gedil M."/>
            <person name="Stanke M."/>
            <person name="Haas B.J."/>
            <person name="Wortman J.R."/>
            <person name="Fraser-Liggett C.M."/>
            <person name="Ravel J."/>
            <person name="Rabinowicz P.D."/>
        </authorList>
    </citation>
    <scope>NUCLEOTIDE SEQUENCE [LARGE SCALE GENOMIC DNA]</scope>
    <source>
        <strain evidence="3">cv. Hale</strain>
    </source>
</reference>
<keyword evidence="3" id="KW-1185">Reference proteome</keyword>
<accession>B9SD77</accession>
<evidence type="ECO:0000313" key="3">
    <source>
        <dbReference type="Proteomes" id="UP000008311"/>
    </source>
</evidence>
<evidence type="ECO:0000313" key="2">
    <source>
        <dbReference type="EMBL" id="EEF38433.1"/>
    </source>
</evidence>
<dbReference type="EMBL" id="EQ973926">
    <property type="protein sequence ID" value="EEF38433.1"/>
    <property type="molecule type" value="Genomic_DNA"/>
</dbReference>
<feature type="compositionally biased region" description="Polar residues" evidence="1">
    <location>
        <begin position="53"/>
        <end position="67"/>
    </location>
</feature>
<name>B9SD77_RICCO</name>
<proteinExistence type="predicted"/>
<dbReference type="AlphaFoldDB" id="B9SD77"/>
<protein>
    <submittedName>
        <fullName evidence="2">Uncharacterized protein</fullName>
    </submittedName>
</protein>
<feature type="region of interest" description="Disordered" evidence="1">
    <location>
        <begin position="53"/>
        <end position="83"/>
    </location>
</feature>
<sequence>METVTGYSAAIHAALCSKNPMDHRIESFNIGTCNHHAEKKDPMKVWQEMKQNGFLTPSVTQMPTPQKQSKRRRNKTPNSKRELAKMQQVDNFIKIVEPACESLKECNTGVMPFNETVPVPKKRTKRCIIDLQKGNMKVAKLQKLNRFIKLAAPSGLLNELNPGIINRMRSSEQVFSVINSLVRRDEIGVSNDQNVNTGCKGKKIGENDRNGCSNSVSGSDQLEICFPTTTGRLSHMTSEHKGVVNDLGIAMIKIENENDRDEVK</sequence>